<keyword evidence="9" id="KW-1185">Reference proteome</keyword>
<organism evidence="8 9">
    <name type="scientific">Sphingomonas jejuensis</name>
    <dbReference type="NCBI Taxonomy" id="904715"/>
    <lineage>
        <taxon>Bacteria</taxon>
        <taxon>Pseudomonadati</taxon>
        <taxon>Pseudomonadota</taxon>
        <taxon>Alphaproteobacteria</taxon>
        <taxon>Sphingomonadales</taxon>
        <taxon>Sphingomonadaceae</taxon>
        <taxon>Sphingomonas</taxon>
    </lineage>
</organism>
<dbReference type="InterPro" id="IPR005648">
    <property type="entry name" value="FlgD"/>
</dbReference>
<feature type="domain" description="FlgD/Vpr Ig-like" evidence="6">
    <location>
        <begin position="112"/>
        <end position="188"/>
    </location>
</feature>
<comment type="similarity">
    <text evidence="1 5">Belongs to the FlgD family.</text>
</comment>
<dbReference type="Proteomes" id="UP000734218">
    <property type="component" value="Unassembled WGS sequence"/>
</dbReference>
<name>A0ABX0XNI2_9SPHN</name>
<dbReference type="Pfam" id="PF03963">
    <property type="entry name" value="FlgD"/>
    <property type="match status" value="1"/>
</dbReference>
<dbReference type="EMBL" id="JAATJE010000002">
    <property type="protein sequence ID" value="NJC34763.1"/>
    <property type="molecule type" value="Genomic_DNA"/>
</dbReference>
<evidence type="ECO:0000256" key="5">
    <source>
        <dbReference type="RuleBase" id="RU362076"/>
    </source>
</evidence>
<comment type="caution">
    <text evidence="8">The sequence shown here is derived from an EMBL/GenBank/DDBJ whole genome shotgun (WGS) entry which is preliminary data.</text>
</comment>
<reference evidence="8 9" key="1">
    <citation type="submission" date="2020-03" db="EMBL/GenBank/DDBJ databases">
        <title>Genomic Encyclopedia of Type Strains, Phase IV (KMG-IV): sequencing the most valuable type-strain genomes for metagenomic binning, comparative biology and taxonomic classification.</title>
        <authorList>
            <person name="Goeker M."/>
        </authorList>
    </citation>
    <scope>NUCLEOTIDE SEQUENCE [LARGE SCALE GENOMIC DNA]</scope>
    <source>
        <strain evidence="8 9">DSM 27651</strain>
    </source>
</reference>
<feature type="domain" description="FlgD Tudor-like" evidence="7">
    <location>
        <begin position="98"/>
        <end position="229"/>
    </location>
</feature>
<proteinExistence type="inferred from homology"/>
<keyword evidence="3 5" id="KW-1005">Bacterial flagellum biogenesis</keyword>
<evidence type="ECO:0000256" key="1">
    <source>
        <dbReference type="ARBA" id="ARBA00010577"/>
    </source>
</evidence>
<keyword evidence="8" id="KW-0282">Flagellum</keyword>
<evidence type="ECO:0000313" key="8">
    <source>
        <dbReference type="EMBL" id="NJC34763.1"/>
    </source>
</evidence>
<accession>A0ABX0XNI2</accession>
<evidence type="ECO:0000256" key="4">
    <source>
        <dbReference type="ARBA" id="ARBA00024746"/>
    </source>
</evidence>
<evidence type="ECO:0000256" key="3">
    <source>
        <dbReference type="ARBA" id="ARBA00022795"/>
    </source>
</evidence>
<sequence>MTAVTAATSNFDNVMSKLGVTRPGASTAAAAKSSDTLDQSAFLKLMTTQLKNQDPFKPVENTEMVAQMAQMSQVSGIAEMNQSLKALADRMGTSENAAAMSYVGRTVQVEGNTAYPGQDGSIDLQVPLDRSANGLLVSITDASGAPVRTLQLGQQAAGTADVHWDGKDDGGNAVTGGPFKVRVVAQRADGATEVKPLVWAPVTSVRVETGQSPKLSVAGLGDIALSAVRQVG</sequence>
<dbReference type="Pfam" id="PF13860">
    <property type="entry name" value="FlgD_ig"/>
    <property type="match status" value="1"/>
</dbReference>
<evidence type="ECO:0000256" key="2">
    <source>
        <dbReference type="ARBA" id="ARBA00016013"/>
    </source>
</evidence>
<gene>
    <name evidence="8" type="ORF">GGR88_002277</name>
</gene>
<evidence type="ECO:0000313" key="9">
    <source>
        <dbReference type="Proteomes" id="UP000734218"/>
    </source>
</evidence>
<keyword evidence="8" id="KW-0966">Cell projection</keyword>
<keyword evidence="8" id="KW-0969">Cilium</keyword>
<dbReference type="Gene3D" id="2.30.30.910">
    <property type="match status" value="1"/>
</dbReference>
<dbReference type="RefSeq" id="WP_342449787.1">
    <property type="nucleotide sequence ID" value="NZ_JAATJE010000002.1"/>
</dbReference>
<protein>
    <recommendedName>
        <fullName evidence="2 5">Basal-body rod modification protein FlgD</fullName>
    </recommendedName>
</protein>
<evidence type="ECO:0000259" key="7">
    <source>
        <dbReference type="Pfam" id="PF13861"/>
    </source>
</evidence>
<dbReference type="Gene3D" id="2.60.40.4070">
    <property type="match status" value="1"/>
</dbReference>
<dbReference type="InterPro" id="IPR025963">
    <property type="entry name" value="FLgD_Tudor"/>
</dbReference>
<dbReference type="InterPro" id="IPR025965">
    <property type="entry name" value="FlgD/Vpr_Ig-like"/>
</dbReference>
<evidence type="ECO:0000259" key="6">
    <source>
        <dbReference type="Pfam" id="PF13860"/>
    </source>
</evidence>
<comment type="function">
    <text evidence="4 5">Required for flagellar hook formation. May act as a scaffolding protein.</text>
</comment>
<dbReference type="Pfam" id="PF13861">
    <property type="entry name" value="FLgD_tudor"/>
    <property type="match status" value="1"/>
</dbReference>